<dbReference type="EC" id="3.7.1.-" evidence="2"/>
<dbReference type="PRINTS" id="PR00412">
    <property type="entry name" value="EPOXHYDRLASE"/>
</dbReference>
<gene>
    <name evidence="2" type="ORF">NITLEN_10286</name>
</gene>
<protein>
    <submittedName>
        <fullName evidence="2">Putative 2-hydroxy-6-ketonona-2,4-dienedioate hydrolase</fullName>
        <ecNumber evidence="2">3.7.1.-</ecNumber>
    </submittedName>
</protein>
<dbReference type="Pfam" id="PF00561">
    <property type="entry name" value="Abhydrolase_1"/>
    <property type="match status" value="1"/>
</dbReference>
<dbReference type="InterPro" id="IPR000073">
    <property type="entry name" value="AB_hydrolase_1"/>
</dbReference>
<accession>A0A330L0E1</accession>
<dbReference type="PANTHER" id="PTHR46438:SF11">
    <property type="entry name" value="LIPASE-RELATED"/>
    <property type="match status" value="1"/>
</dbReference>
<dbReference type="GO" id="GO:0016787">
    <property type="term" value="F:hydrolase activity"/>
    <property type="evidence" value="ECO:0007669"/>
    <property type="project" value="UniProtKB-KW"/>
</dbReference>
<dbReference type="EMBL" id="OUNR01000001">
    <property type="protein sequence ID" value="SPP63200.1"/>
    <property type="molecule type" value="Genomic_DNA"/>
</dbReference>
<dbReference type="FunCoup" id="A0A330L0E1">
    <property type="interactions" value="385"/>
</dbReference>
<evidence type="ECO:0000313" key="2">
    <source>
        <dbReference type="EMBL" id="SPP63200.1"/>
    </source>
</evidence>
<dbReference type="OrthoDB" id="6191536at2"/>
<dbReference type="InParanoid" id="A0A330L0E1"/>
<dbReference type="PRINTS" id="PR00111">
    <property type="entry name" value="ABHYDROLASE"/>
</dbReference>
<sequence length="304" mass="33464">MIVGGIFCMLAASCATPDPLPPWFDAVEHFPVNSVTVNGQRIAYLDRGAGPAVVLIHGFGGSMWQWEHQQTALAQHFRILTPDLPGSGLSDKPDIAYTPEEMLQFLVGFLDALHIPQASLVGNSMGAGLAIGMALDHPDRVSKLVLISGLPPQVMEHLTNPSIKRALTTSTPSWLVSFGNWLFGGLMIDKILKEIVYDHTLLTPAVLERSNRNRQRPGLIKPLMTVGDNLPAWETDYAPRIKTIPYATLILWGEEDRVFPIRAGRLLHDLIPTSTFVGIPQAGHIPQWEQPELVNAQLLLFLQP</sequence>
<dbReference type="SUPFAM" id="SSF53474">
    <property type="entry name" value="alpha/beta-Hydrolases"/>
    <property type="match status" value="1"/>
</dbReference>
<dbReference type="PANTHER" id="PTHR46438">
    <property type="entry name" value="ALPHA/BETA-HYDROLASES SUPERFAMILY PROTEIN"/>
    <property type="match status" value="1"/>
</dbReference>
<reference evidence="3" key="1">
    <citation type="submission" date="2018-04" db="EMBL/GenBank/DDBJ databases">
        <authorList>
            <person name="Lucker S."/>
            <person name="Sakoula D."/>
        </authorList>
    </citation>
    <scope>NUCLEOTIDE SEQUENCE [LARGE SCALE GENOMIC DNA]</scope>
</reference>
<organism evidence="2 3">
    <name type="scientific">Nitrospira lenta</name>
    <dbReference type="NCBI Taxonomy" id="1436998"/>
    <lineage>
        <taxon>Bacteria</taxon>
        <taxon>Pseudomonadati</taxon>
        <taxon>Nitrospirota</taxon>
        <taxon>Nitrospiria</taxon>
        <taxon>Nitrospirales</taxon>
        <taxon>Nitrospiraceae</taxon>
        <taxon>Nitrospira</taxon>
    </lineage>
</organism>
<feature type="domain" description="AB hydrolase-1" evidence="1">
    <location>
        <begin position="51"/>
        <end position="291"/>
    </location>
</feature>
<dbReference type="Proteomes" id="UP000248168">
    <property type="component" value="Unassembled WGS sequence"/>
</dbReference>
<dbReference type="InterPro" id="IPR029058">
    <property type="entry name" value="AB_hydrolase_fold"/>
</dbReference>
<proteinExistence type="predicted"/>
<name>A0A330L0E1_9BACT</name>
<dbReference type="InterPro" id="IPR000639">
    <property type="entry name" value="Epox_hydrolase-like"/>
</dbReference>
<dbReference type="AlphaFoldDB" id="A0A330L0E1"/>
<evidence type="ECO:0000259" key="1">
    <source>
        <dbReference type="Pfam" id="PF00561"/>
    </source>
</evidence>
<keyword evidence="2" id="KW-0378">Hydrolase</keyword>
<dbReference type="Gene3D" id="3.40.50.1820">
    <property type="entry name" value="alpha/beta hydrolase"/>
    <property type="match status" value="1"/>
</dbReference>
<evidence type="ECO:0000313" key="3">
    <source>
        <dbReference type="Proteomes" id="UP000248168"/>
    </source>
</evidence>
<keyword evidence="3" id="KW-1185">Reference proteome</keyword>